<dbReference type="AlphaFoldDB" id="A0A0E9R4P4"/>
<evidence type="ECO:0000313" key="1">
    <source>
        <dbReference type="EMBL" id="JAH24136.1"/>
    </source>
</evidence>
<name>A0A0E9R4P4_ANGAN</name>
<protein>
    <submittedName>
        <fullName evidence="1">Uncharacterized protein</fullName>
    </submittedName>
</protein>
<organism evidence="1">
    <name type="scientific">Anguilla anguilla</name>
    <name type="common">European freshwater eel</name>
    <name type="synonym">Muraena anguilla</name>
    <dbReference type="NCBI Taxonomy" id="7936"/>
    <lineage>
        <taxon>Eukaryota</taxon>
        <taxon>Metazoa</taxon>
        <taxon>Chordata</taxon>
        <taxon>Craniata</taxon>
        <taxon>Vertebrata</taxon>
        <taxon>Euteleostomi</taxon>
        <taxon>Actinopterygii</taxon>
        <taxon>Neopterygii</taxon>
        <taxon>Teleostei</taxon>
        <taxon>Anguilliformes</taxon>
        <taxon>Anguillidae</taxon>
        <taxon>Anguilla</taxon>
    </lineage>
</organism>
<proteinExistence type="predicted"/>
<accession>A0A0E9R4P4</accession>
<reference evidence="1" key="2">
    <citation type="journal article" date="2015" name="Fish Shellfish Immunol.">
        <title>Early steps in the European eel (Anguilla anguilla)-Vibrio vulnificus interaction in the gills: Role of the RtxA13 toxin.</title>
        <authorList>
            <person name="Callol A."/>
            <person name="Pajuelo D."/>
            <person name="Ebbesson L."/>
            <person name="Teles M."/>
            <person name="MacKenzie S."/>
            <person name="Amaro C."/>
        </authorList>
    </citation>
    <scope>NUCLEOTIDE SEQUENCE</scope>
</reference>
<reference evidence="1" key="1">
    <citation type="submission" date="2014-11" db="EMBL/GenBank/DDBJ databases">
        <authorList>
            <person name="Amaro Gonzalez C."/>
        </authorList>
    </citation>
    <scope>NUCLEOTIDE SEQUENCE</scope>
</reference>
<sequence>MGMAHVLYPWRGRWKLEVRRNCPMGHI</sequence>
<dbReference type="EMBL" id="GBXM01084441">
    <property type="protein sequence ID" value="JAH24136.1"/>
    <property type="molecule type" value="Transcribed_RNA"/>
</dbReference>